<comment type="similarity">
    <text evidence="1">Belongs to the shaker potassium channel beta subunit family.</text>
</comment>
<keyword evidence="3 5" id="KW-0560">Oxidoreductase</keyword>
<reference evidence="5 6" key="1">
    <citation type="submission" date="2018-08" db="EMBL/GenBank/DDBJ databases">
        <title>Meiothermus cateniformans JCM 15151 genome sequencing project.</title>
        <authorList>
            <person name="Da Costa M.S."/>
            <person name="Albuquerque L."/>
            <person name="Raposo P."/>
            <person name="Froufe H.J.C."/>
            <person name="Barroso C.S."/>
            <person name="Egas C."/>
        </authorList>
    </citation>
    <scope>NUCLEOTIDE SEQUENCE [LARGE SCALE GENOMIC DNA]</scope>
    <source>
        <strain evidence="5 6">JCM 15151</strain>
    </source>
</reference>
<dbReference type="PANTHER" id="PTHR43150:SF2">
    <property type="entry name" value="HYPERKINETIC, ISOFORM M"/>
    <property type="match status" value="1"/>
</dbReference>
<dbReference type="InterPro" id="IPR036812">
    <property type="entry name" value="NAD(P)_OxRdtase_dom_sf"/>
</dbReference>
<dbReference type="GO" id="GO:0005829">
    <property type="term" value="C:cytosol"/>
    <property type="evidence" value="ECO:0007669"/>
    <property type="project" value="UniProtKB-ARBA"/>
</dbReference>
<gene>
    <name evidence="5" type="primary">gpr_2</name>
    <name evidence="5" type="ORF">Mcate_01622</name>
</gene>
<feature type="domain" description="NADP-dependent oxidoreductase" evidence="4">
    <location>
        <begin position="17"/>
        <end position="314"/>
    </location>
</feature>
<evidence type="ECO:0000256" key="1">
    <source>
        <dbReference type="ARBA" id="ARBA00006515"/>
    </source>
</evidence>
<dbReference type="EC" id="1.1.1.-" evidence="5"/>
<dbReference type="CDD" id="cd19074">
    <property type="entry name" value="Aldo_ket_red_shaker-like"/>
    <property type="match status" value="1"/>
</dbReference>
<evidence type="ECO:0000313" key="5">
    <source>
        <dbReference type="EMBL" id="RIH76814.1"/>
    </source>
</evidence>
<organism evidence="5 6">
    <name type="scientific">Meiothermus taiwanensis</name>
    <dbReference type="NCBI Taxonomy" id="172827"/>
    <lineage>
        <taxon>Bacteria</taxon>
        <taxon>Thermotogati</taxon>
        <taxon>Deinococcota</taxon>
        <taxon>Deinococci</taxon>
        <taxon>Thermales</taxon>
        <taxon>Thermaceae</taxon>
        <taxon>Meiothermus</taxon>
    </lineage>
</organism>
<evidence type="ECO:0000259" key="4">
    <source>
        <dbReference type="Pfam" id="PF00248"/>
    </source>
</evidence>
<dbReference type="SUPFAM" id="SSF51430">
    <property type="entry name" value="NAD(P)-linked oxidoreductase"/>
    <property type="match status" value="1"/>
</dbReference>
<dbReference type="InterPro" id="IPR005399">
    <property type="entry name" value="K_chnl_volt-dep_bsu_KCNAB-rel"/>
</dbReference>
<dbReference type="EMBL" id="QWKX01000036">
    <property type="protein sequence ID" value="RIH76814.1"/>
    <property type="molecule type" value="Genomic_DNA"/>
</dbReference>
<accession>A0A399DX55</accession>
<sequence length="321" mass="36490">MPMRYRKLGQWGLKVSEISLGAWVTYGDAVQDLERIKAITRIAYEGGINFFDNADVYAKGLAEELMSKALLEQFPRHELVLSSKVFWPTSDDANGRGLSRKHVRESLERSLKRMGTDYLDLYFCHRYDPEVPMEEIVSTMSNLVDRGLVLYWGTSEWPAARIVEAVQFARNNGLHPPAVEQPQYSMLYRERVEQEILPETERFGMGMVVWSPLAMGMLTGRYDKGIPKDSRFERYPQFGNRFLTEENVRKVKALKEVADELGLTRTQLALAWVLRQKGVSSAITGATRPEQLEESLGAAGVDLPQEALEKIEKILGEEPKA</sequence>
<dbReference type="AlphaFoldDB" id="A0A399DX55"/>
<dbReference type="PANTHER" id="PTHR43150">
    <property type="entry name" value="HYPERKINETIC, ISOFORM M"/>
    <property type="match status" value="1"/>
</dbReference>
<dbReference type="PRINTS" id="PR01577">
    <property type="entry name" value="KCNABCHANNEL"/>
</dbReference>
<dbReference type="Gene3D" id="3.20.20.100">
    <property type="entry name" value="NADP-dependent oxidoreductase domain"/>
    <property type="match status" value="1"/>
</dbReference>
<dbReference type="InterPro" id="IPR023210">
    <property type="entry name" value="NADP_OxRdtase_dom"/>
</dbReference>
<dbReference type="GO" id="GO:0016491">
    <property type="term" value="F:oxidoreductase activity"/>
    <property type="evidence" value="ECO:0007669"/>
    <property type="project" value="UniProtKB-KW"/>
</dbReference>
<dbReference type="FunFam" id="3.20.20.100:FF:000004">
    <property type="entry name" value="Oxidoreductase, aldo/keto reductase"/>
    <property type="match status" value="1"/>
</dbReference>
<proteinExistence type="inferred from homology"/>
<protein>
    <submittedName>
        <fullName evidence="5">L-glyceraldehyde 3-phosphate reductase</fullName>
        <ecNumber evidence="5">1.1.1.-</ecNumber>
    </submittedName>
</protein>
<dbReference type="Proteomes" id="UP000266089">
    <property type="component" value="Unassembled WGS sequence"/>
</dbReference>
<evidence type="ECO:0000256" key="2">
    <source>
        <dbReference type="ARBA" id="ARBA00022857"/>
    </source>
</evidence>
<keyword evidence="2" id="KW-0521">NADP</keyword>
<comment type="caution">
    <text evidence="5">The sequence shown here is derived from an EMBL/GenBank/DDBJ whole genome shotgun (WGS) entry which is preliminary data.</text>
</comment>
<evidence type="ECO:0000313" key="6">
    <source>
        <dbReference type="Proteomes" id="UP000266089"/>
    </source>
</evidence>
<name>A0A399DX55_9DEIN</name>
<evidence type="ECO:0000256" key="3">
    <source>
        <dbReference type="ARBA" id="ARBA00023002"/>
    </source>
</evidence>
<dbReference type="Pfam" id="PF00248">
    <property type="entry name" value="Aldo_ket_red"/>
    <property type="match status" value="1"/>
</dbReference>